<dbReference type="Proteomes" id="UP000828922">
    <property type="component" value="Linkage Group LG07"/>
</dbReference>
<reference evidence="2" key="1">
    <citation type="journal article" date="2022" name="New Phytol.">
        <title>Phylogenomic structure and speciation in an emerging model: the Sphagnum magellanicum complex (Bryophyta).</title>
        <authorList>
            <person name="Shaw A.J."/>
            <person name="Piatkowski B."/>
            <person name="Duffy A.M."/>
            <person name="Aguero B."/>
            <person name="Imwattana K."/>
            <person name="Nieto-Lugilde M."/>
            <person name="Healey A."/>
            <person name="Weston D.J."/>
            <person name="Patel M.N."/>
            <person name="Schmutz J."/>
            <person name="Grimwood J."/>
            <person name="Yavitt J.B."/>
            <person name="Hassel K."/>
            <person name="Stenoien H.K."/>
            <person name="Flatberg K.I."/>
            <person name="Bickford C.P."/>
            <person name="Hicks K.A."/>
        </authorList>
    </citation>
    <scope>NUCLEOTIDE SEQUENCE [LARGE SCALE GENOMIC DNA]</scope>
</reference>
<name>A0ACB8HPR4_9BRYO</name>
<proteinExistence type="predicted"/>
<dbReference type="EMBL" id="CM038913">
    <property type="protein sequence ID" value="KAH9557731.1"/>
    <property type="molecule type" value="Genomic_DNA"/>
</dbReference>
<sequence length="83" mass="9236">MLVGLSGEQLKRCSVAAYQEEEGTCAAECDQWSDMCLYCRTFSALNCGRPETLSYEDIVKVETSDDKRVVPVSIHNISVVDEL</sequence>
<gene>
    <name evidence="1" type="ORF">CY35_07G099800</name>
</gene>
<organism evidence="1 2">
    <name type="scientific">Sphagnum magellanicum</name>
    <dbReference type="NCBI Taxonomy" id="128215"/>
    <lineage>
        <taxon>Eukaryota</taxon>
        <taxon>Viridiplantae</taxon>
        <taxon>Streptophyta</taxon>
        <taxon>Embryophyta</taxon>
        <taxon>Bryophyta</taxon>
        <taxon>Sphagnophytina</taxon>
        <taxon>Sphagnopsida</taxon>
        <taxon>Sphagnales</taxon>
        <taxon>Sphagnaceae</taxon>
        <taxon>Sphagnum</taxon>
    </lineage>
</organism>
<protein>
    <submittedName>
        <fullName evidence="1">Uncharacterized protein</fullName>
    </submittedName>
</protein>
<comment type="caution">
    <text evidence="1">The sequence shown here is derived from an EMBL/GenBank/DDBJ whole genome shotgun (WGS) entry which is preliminary data.</text>
</comment>
<evidence type="ECO:0000313" key="2">
    <source>
        <dbReference type="Proteomes" id="UP000828922"/>
    </source>
</evidence>
<keyword evidence="2" id="KW-1185">Reference proteome</keyword>
<accession>A0ACB8HPR4</accession>
<evidence type="ECO:0000313" key="1">
    <source>
        <dbReference type="EMBL" id="KAH9557731.1"/>
    </source>
</evidence>